<proteinExistence type="predicted"/>
<dbReference type="EMBL" id="JARKIB010000009">
    <property type="protein sequence ID" value="KAJ7776125.1"/>
    <property type="molecule type" value="Genomic_DNA"/>
</dbReference>
<keyword evidence="2" id="KW-1185">Reference proteome</keyword>
<comment type="caution">
    <text evidence="1">The sequence shown here is derived from an EMBL/GenBank/DDBJ whole genome shotgun (WGS) entry which is preliminary data.</text>
</comment>
<evidence type="ECO:0000313" key="1">
    <source>
        <dbReference type="EMBL" id="KAJ7776125.1"/>
    </source>
</evidence>
<reference evidence="1" key="1">
    <citation type="submission" date="2023-03" db="EMBL/GenBank/DDBJ databases">
        <title>Massive genome expansion in bonnet fungi (Mycena s.s.) driven by repeated elements and novel gene families across ecological guilds.</title>
        <authorList>
            <consortium name="Lawrence Berkeley National Laboratory"/>
            <person name="Harder C.B."/>
            <person name="Miyauchi S."/>
            <person name="Viragh M."/>
            <person name="Kuo A."/>
            <person name="Thoen E."/>
            <person name="Andreopoulos B."/>
            <person name="Lu D."/>
            <person name="Skrede I."/>
            <person name="Drula E."/>
            <person name="Henrissat B."/>
            <person name="Morin E."/>
            <person name="Kohler A."/>
            <person name="Barry K."/>
            <person name="LaButti K."/>
            <person name="Morin E."/>
            <person name="Salamov A."/>
            <person name="Lipzen A."/>
            <person name="Mereny Z."/>
            <person name="Hegedus B."/>
            <person name="Baldrian P."/>
            <person name="Stursova M."/>
            <person name="Weitz H."/>
            <person name="Taylor A."/>
            <person name="Grigoriev I.V."/>
            <person name="Nagy L.G."/>
            <person name="Martin F."/>
            <person name="Kauserud H."/>
        </authorList>
    </citation>
    <scope>NUCLEOTIDE SEQUENCE</scope>
    <source>
        <strain evidence="1">CBHHK182m</strain>
    </source>
</reference>
<evidence type="ECO:0000313" key="2">
    <source>
        <dbReference type="Proteomes" id="UP001215598"/>
    </source>
</evidence>
<protein>
    <submittedName>
        <fullName evidence="1">Uncharacterized protein</fullName>
    </submittedName>
</protein>
<organism evidence="1 2">
    <name type="scientific">Mycena metata</name>
    <dbReference type="NCBI Taxonomy" id="1033252"/>
    <lineage>
        <taxon>Eukaryota</taxon>
        <taxon>Fungi</taxon>
        <taxon>Dikarya</taxon>
        <taxon>Basidiomycota</taxon>
        <taxon>Agaricomycotina</taxon>
        <taxon>Agaricomycetes</taxon>
        <taxon>Agaricomycetidae</taxon>
        <taxon>Agaricales</taxon>
        <taxon>Marasmiineae</taxon>
        <taxon>Mycenaceae</taxon>
        <taxon>Mycena</taxon>
    </lineage>
</organism>
<dbReference type="AlphaFoldDB" id="A0AAD7K143"/>
<gene>
    <name evidence="1" type="ORF">B0H16DRAFT_1001937</name>
</gene>
<accession>A0AAD7K143</accession>
<sequence>MPGGEMHGGGNGKDDMRSTSVGGDHVIRWQCASAEECRNEGSGALTRALKDPPNSSLVHALVPWPIAGLRMQQGRQERITRSLYTPKRNTSKKRHNDTIYCFLPAPFTFERPLVFLPAPRCLGGLLRSRSLISCKTRSAGKGRGERWNIPHGGELQRRPQSLRGWMGGSGPRLMKHWLATEQQRANCTHAEGFWRKFWPRRCRA</sequence>
<dbReference type="Proteomes" id="UP001215598">
    <property type="component" value="Unassembled WGS sequence"/>
</dbReference>
<name>A0AAD7K143_9AGAR</name>